<proteinExistence type="predicted"/>
<keyword evidence="1" id="KW-0472">Membrane</keyword>
<name>A0A3M7T4Y6_BRAPC</name>
<organism evidence="2 3">
    <name type="scientific">Brachionus plicatilis</name>
    <name type="common">Marine rotifer</name>
    <name type="synonym">Brachionus muelleri</name>
    <dbReference type="NCBI Taxonomy" id="10195"/>
    <lineage>
        <taxon>Eukaryota</taxon>
        <taxon>Metazoa</taxon>
        <taxon>Spiralia</taxon>
        <taxon>Gnathifera</taxon>
        <taxon>Rotifera</taxon>
        <taxon>Eurotatoria</taxon>
        <taxon>Monogononta</taxon>
        <taxon>Pseudotrocha</taxon>
        <taxon>Ploima</taxon>
        <taxon>Brachionidae</taxon>
        <taxon>Brachionus</taxon>
    </lineage>
</organism>
<evidence type="ECO:0000313" key="2">
    <source>
        <dbReference type="EMBL" id="RNA42888.1"/>
    </source>
</evidence>
<keyword evidence="1" id="KW-1133">Transmembrane helix</keyword>
<sequence>MGWFGSARIIKKISNKETIERTFEKYNQLNKDRKITLVFFGKPGVGKSRFINFLLSGNESLPLPSEPKLGKGVTKTPIRCEFINNRNFFVTFRKNCTWYMGQKKQKFHSFEEIREIFNSTKDKYDIGVQDEIFIQIPLEHKYLDILPDNVQLLDLIGCEDNENLMEKNKMAIKNSENVDSIFCLDRTRLMCDKNDIENMWKIGIFSDLFKKITPKIVMLQCQYDKSERLDTDPAEKKDCIDDIKLSLRKFFDFSPDTNSRSSKNGKDEQTIISSDRNENKNMLIMDKSKVIPEIEQKLDALILQVYKESQGYIFNTTSQDEFKRILEEIKFSHENHKKMLKYEFILMIISEIRQKLLSKNRHLKFKNESNVDLIDRFLKTETWRKKNRNIEERFENFFTDLEFNIINYDSTFDSDSDIIDISFMAEDIFRTFIDNLVNFLKTINEEKNDSIIKYLKKYSNFKDLKEEVSFNNFSDIYYQIMIKEIASDTEVELEKTIVEILLKNEPNCDTKLKINLENFKTKIKQRTMSDKNLQGNDICDEQNNIQQLVQKWIEISLSIKTRIDEKVKERYLATGNRLETIIQPYEPRLFNKKGSLCFPDELEIAHIPNLEYCIQKNWIKREKNEMLALDLFEEGKQKSQILDKGKQQFLAQDLDSELRELIKKYKIDTAVQFQINRNDKKIVVKYEINEINKRIVDLKKNIAADEKDISTHLYPIFISSRFDKLKKTENSESDFVPNIFVKDLCRTGTHIQSFMIFLFFEAGTAKNRSQFEAEIEYYTKLSLDNYSNAQIKPEKNPIILCLLPERNLGIGRIRKLMMLFAEHLNLPRFYVCDDDIDSFYQYDQAVYRRDMVKHELNAAKAFSFMSKVMDFSINGEDMDNESSENSTNDKKLRDKKIREIICLLGNAEEETCDEESMKILSNLNEIIDKDRLVLGKKKDIIRHYVNHLKLIRLPNIKNIEAKIELLLFKPREKIIGQIALWNMENFLGKNEILNRLQGIDKVTHKISKLRYQVVLYNTKAISGIHPVSDKAFFEEPLNEKERLCLVQKAKNKKLNDVNAKNSARLGYKYSDNAFIYYQILNGVTGYLVFYFAYKDYKNL</sequence>
<accession>A0A3M7T4Y6</accession>
<protein>
    <submittedName>
        <fullName evidence="2">Uncharacterized protein</fullName>
    </submittedName>
</protein>
<dbReference type="OrthoDB" id="5964161at2759"/>
<dbReference type="AlphaFoldDB" id="A0A3M7T4Y6"/>
<keyword evidence="3" id="KW-1185">Reference proteome</keyword>
<evidence type="ECO:0000313" key="3">
    <source>
        <dbReference type="Proteomes" id="UP000276133"/>
    </source>
</evidence>
<comment type="caution">
    <text evidence="2">The sequence shown here is derived from an EMBL/GenBank/DDBJ whole genome shotgun (WGS) entry which is preliminary data.</text>
</comment>
<dbReference type="Proteomes" id="UP000276133">
    <property type="component" value="Unassembled WGS sequence"/>
</dbReference>
<feature type="transmembrane region" description="Helical" evidence="1">
    <location>
        <begin position="1074"/>
        <end position="1093"/>
    </location>
</feature>
<dbReference type="InterPro" id="IPR027417">
    <property type="entry name" value="P-loop_NTPase"/>
</dbReference>
<dbReference type="EMBL" id="REGN01000303">
    <property type="protein sequence ID" value="RNA42888.1"/>
    <property type="molecule type" value="Genomic_DNA"/>
</dbReference>
<gene>
    <name evidence="2" type="ORF">BpHYR1_026925</name>
</gene>
<reference evidence="2 3" key="1">
    <citation type="journal article" date="2018" name="Sci. Rep.">
        <title>Genomic signatures of local adaptation to the degree of environmental predictability in rotifers.</title>
        <authorList>
            <person name="Franch-Gras L."/>
            <person name="Hahn C."/>
            <person name="Garcia-Roger E.M."/>
            <person name="Carmona M.J."/>
            <person name="Serra M."/>
            <person name="Gomez A."/>
        </authorList>
    </citation>
    <scope>NUCLEOTIDE SEQUENCE [LARGE SCALE GENOMIC DNA]</scope>
    <source>
        <strain evidence="2">HYR1</strain>
    </source>
</reference>
<dbReference type="Gene3D" id="3.40.50.300">
    <property type="entry name" value="P-loop containing nucleotide triphosphate hydrolases"/>
    <property type="match status" value="1"/>
</dbReference>
<evidence type="ECO:0000256" key="1">
    <source>
        <dbReference type="SAM" id="Phobius"/>
    </source>
</evidence>
<dbReference type="SUPFAM" id="SSF52540">
    <property type="entry name" value="P-loop containing nucleoside triphosphate hydrolases"/>
    <property type="match status" value="1"/>
</dbReference>
<keyword evidence="1" id="KW-0812">Transmembrane</keyword>